<feature type="region of interest" description="Disordered" evidence="1">
    <location>
        <begin position="27"/>
        <end position="63"/>
    </location>
</feature>
<evidence type="ECO:0000256" key="1">
    <source>
        <dbReference type="SAM" id="MobiDB-lite"/>
    </source>
</evidence>
<evidence type="ECO:0000313" key="2">
    <source>
        <dbReference type="EMBL" id="GMT19204.1"/>
    </source>
</evidence>
<sequence length="203" mass="21253">EESSVESDRSIGASDLDEAVNQSVEFAGSGLSDVSSQAGTGKIERVDEAERGCSGSSSGSKVSGEELPEVLLLVKTLEEDLLVSILEGEVQSLGGEVTDDIGEISSPESGETLLLGDSHEHINDALVTLVFCDGARCVLHLKEELDTLDGGDSGLGDGSGRSSGGQIDKELLGIETLCFFGHYFSLCRKCCKCCVCGRSTRID</sequence>
<feature type="compositionally biased region" description="Basic and acidic residues" evidence="1">
    <location>
        <begin position="42"/>
        <end position="51"/>
    </location>
</feature>
<keyword evidence="3" id="KW-1185">Reference proteome</keyword>
<protein>
    <submittedName>
        <fullName evidence="2">Uncharacterized protein</fullName>
    </submittedName>
</protein>
<name>A0AAV5VI77_9BILA</name>
<organism evidence="2 3">
    <name type="scientific">Pristionchus fissidentatus</name>
    <dbReference type="NCBI Taxonomy" id="1538716"/>
    <lineage>
        <taxon>Eukaryota</taxon>
        <taxon>Metazoa</taxon>
        <taxon>Ecdysozoa</taxon>
        <taxon>Nematoda</taxon>
        <taxon>Chromadorea</taxon>
        <taxon>Rhabditida</taxon>
        <taxon>Rhabditina</taxon>
        <taxon>Diplogasteromorpha</taxon>
        <taxon>Diplogasteroidea</taxon>
        <taxon>Neodiplogasteridae</taxon>
        <taxon>Pristionchus</taxon>
    </lineage>
</organism>
<feature type="compositionally biased region" description="Low complexity" evidence="1">
    <location>
        <begin position="52"/>
        <end position="62"/>
    </location>
</feature>
<evidence type="ECO:0000313" key="3">
    <source>
        <dbReference type="Proteomes" id="UP001432322"/>
    </source>
</evidence>
<comment type="caution">
    <text evidence="2">The sequence shown here is derived from an EMBL/GenBank/DDBJ whole genome shotgun (WGS) entry which is preliminary data.</text>
</comment>
<dbReference type="Proteomes" id="UP001432322">
    <property type="component" value="Unassembled WGS sequence"/>
</dbReference>
<dbReference type="EMBL" id="BTSY01000003">
    <property type="protein sequence ID" value="GMT19204.1"/>
    <property type="molecule type" value="Genomic_DNA"/>
</dbReference>
<reference evidence="2" key="1">
    <citation type="submission" date="2023-10" db="EMBL/GenBank/DDBJ databases">
        <title>Genome assembly of Pristionchus species.</title>
        <authorList>
            <person name="Yoshida K."/>
            <person name="Sommer R.J."/>
        </authorList>
    </citation>
    <scope>NUCLEOTIDE SEQUENCE</scope>
    <source>
        <strain evidence="2">RS5133</strain>
    </source>
</reference>
<accession>A0AAV5VI77</accession>
<dbReference type="AlphaFoldDB" id="A0AAV5VI77"/>
<proteinExistence type="predicted"/>
<gene>
    <name evidence="2" type="ORF">PFISCL1PPCAC_10501</name>
</gene>
<feature type="non-terminal residue" evidence="2">
    <location>
        <position position="1"/>
    </location>
</feature>